<dbReference type="EMBL" id="LOMK01000001">
    <property type="protein sequence ID" value="KYN26222.1"/>
    <property type="molecule type" value="Genomic_DNA"/>
</dbReference>
<feature type="signal peptide" evidence="3">
    <location>
        <begin position="1"/>
        <end position="19"/>
    </location>
</feature>
<evidence type="ECO:0000256" key="1">
    <source>
        <dbReference type="ARBA" id="ARBA00008490"/>
    </source>
</evidence>
<feature type="chain" id="PRO_5007582823" evidence="3">
    <location>
        <begin position="20"/>
        <end position="221"/>
    </location>
</feature>
<dbReference type="RefSeq" id="WP_065819607.1">
    <property type="nucleotide sequence ID" value="NZ_MPKQ01000009.1"/>
</dbReference>
<dbReference type="PANTHER" id="PTHR38108">
    <property type="entry name" value="UPF0319 PROTEIN YCCT"/>
    <property type="match status" value="1"/>
</dbReference>
<comment type="similarity">
    <text evidence="1">Belongs to the UPF0319 family.</text>
</comment>
<gene>
    <name evidence="4" type="ORF">AUQ44_13950</name>
</gene>
<evidence type="ECO:0000256" key="2">
    <source>
        <dbReference type="ARBA" id="ARBA00022729"/>
    </source>
</evidence>
<evidence type="ECO:0000313" key="5">
    <source>
        <dbReference type="Proteomes" id="UP000075349"/>
    </source>
</evidence>
<sequence>MFYRSFAMLAALVSFNGFSSVQLRIPDGVDLLSANMNTPKTEGGLFSSFRTIELENGINQIVFQYKPSYDVKDEVRKVYSDVIIASFSAENETLTLSVPKFRSYKLAKESISPLQWELLNSHDQAVSVAEDVLQSDGVQLGRDYSEEAKNYNIAGGIASVAVTYVTANQHQQSVVNPQLANKQHVVTQNAADSTVLDIMKATYQKASSQDQEAFKQWLLAQ</sequence>
<dbReference type="AlphaFoldDB" id="A0A151JKN6"/>
<dbReference type="InterPro" id="IPR018635">
    <property type="entry name" value="UPF0319"/>
</dbReference>
<proteinExistence type="inferred from homology"/>
<comment type="caution">
    <text evidence="4">The sequence shown here is derived from an EMBL/GenBank/DDBJ whole genome shotgun (WGS) entry which is preliminary data.</text>
</comment>
<dbReference type="Pfam" id="PF09829">
    <property type="entry name" value="DUF2057"/>
    <property type="match status" value="1"/>
</dbReference>
<keyword evidence="2 3" id="KW-0732">Signal</keyword>
<accession>A0A151JKN6</accession>
<dbReference type="PANTHER" id="PTHR38108:SF1">
    <property type="entry name" value="UPF0319 PROTEIN YCCT"/>
    <property type="match status" value="1"/>
</dbReference>
<reference evidence="5" key="1">
    <citation type="submission" date="2015-12" db="EMBL/GenBank/DDBJ databases">
        <authorList>
            <person name="Tarr C.L."/>
            <person name="Gladney L.M."/>
        </authorList>
    </citation>
    <scope>NUCLEOTIDE SEQUENCE [LARGE SCALE GENOMIC DNA]</scope>
    <source>
        <strain evidence="5">2756-81</strain>
    </source>
</reference>
<organism evidence="4 5">
    <name type="scientific">Vibrio cidicii</name>
    <dbReference type="NCBI Taxonomy" id="1763883"/>
    <lineage>
        <taxon>Bacteria</taxon>
        <taxon>Pseudomonadati</taxon>
        <taxon>Pseudomonadota</taxon>
        <taxon>Gammaproteobacteria</taxon>
        <taxon>Vibrionales</taxon>
        <taxon>Vibrionaceae</taxon>
        <taxon>Vibrio</taxon>
    </lineage>
</organism>
<evidence type="ECO:0000256" key="3">
    <source>
        <dbReference type="SAM" id="SignalP"/>
    </source>
</evidence>
<evidence type="ECO:0000313" key="4">
    <source>
        <dbReference type="EMBL" id="KYN26222.1"/>
    </source>
</evidence>
<name>A0A151JKN6_9VIBR</name>
<protein>
    <submittedName>
        <fullName evidence="4">Uncharacterized protein</fullName>
    </submittedName>
</protein>
<dbReference type="Proteomes" id="UP000075349">
    <property type="component" value="Unassembled WGS sequence"/>
</dbReference>